<sequence length="2143" mass="241043">MSGNTSTLKRKTPFCETPSSRAPLRGHRRRSLLPCSNSQLTHPPAVLTTDGLHPECPEAVRCQPKSTRRSQLAHDLPPMSKLGDIYRSLTTRALELGLGKFLELRGDRPLRIATACSGTESPLLALEMVQDVLRSAFGRSFAWEHLFSAEIAPFKQAYIERNHHPRHLFRDVTELCKDSAQTAYGGMAEVPQDTDILIAGFACVDFSSLNNKRKTLQDDGESGGTFWGIFSHVRRYRPRLVILENVKTAPWPAIAEAWEEIEYLAIHAAVDTKAYYLPQTRERGYMLCVDKRELARAGLSAGKVMDWRNTLHHFQRPASSPAGMFILDVDAEVLDKIEINMASRVGNRGRVGWDLYQVRHHAYRQEHGLGDQRPFSRSQDGEACHVPDFTWKPWLRNQPERVWDTLDINYLRKLIDGYDMNHKERCIELSQGIDREIDTRAYGVAGCITPTGIPYLSTRGGPLCGLESLALQGLPLDRLILARESQRELQDLAGNAMSSTVVGAAILAALIVCRKVLEPKPGDESSAPEQSTQERQQPELCLDHELISHTIEVDKPCDVNVTDLKARAATSARYCVCERQSLIKRDILRCTLCEYTVCAECGGNPLHDFEPCFDLARSQPSDFVTWLKTILPSRLIVSGISRSTYENFETAGCPSETWDKFLDAVERVVDDELRFSEVKRSNVWTVTYEGRFTTLNCVISSSTVTWLLFAKASEDEPSICLIREILSKPIAKMSPLLNSLLGGQWEVFAPLRSRFTLTFSGTGEKIPCYEARCGIQVQPFLDAKVWSQITVGGSDEDMGSLGVDIRGTYSLLPNCGTASACLHKRTAVKDSPNMYLFLDPTKLGEPVFDSFVFSYEHEKIPGHTSRLVIAEVSHKWRSAKVGRAAETVNVFYRKSIEWAPLTMNVYSPTTPITSLTLRPLSELLIGNRPCHGANITLLSFRVPATAIDSSFCKQEQWEVTNLTEHPALLKGITWLLQRAVGPSALINWIPIVDDNQSLDPVYNACDACETCVPRQARILWGYDKKHRLKAYEDPREAGLYERQVKAMPSSFLLFHRVDENNIGDLHLTLNVQTLVHQASGRLLSSNIADNFKSSWRVVPHTTSSDSLNFPRFTIPSNRDDTPSNQPPNFRLSLRPEQLRSLAWMIRQEGDGVQPFIEEEVAEAVLSMPMWRAEGKVCVPKTVRGGILADEVGYGKTALTLGLIDSQYGNQAPPEPIKGYIPTKATLIIVPEAVIRQWAAEITKFLGRRYKVLLIKGVADLGKQTVRDIQQSDIILVNWGIFNSKAHYDKMQQLTGMPHVPPKPGRNFDDWFREAVVALRDLVEVLMERGPKGLLQSIKLRREEVKRREADFTYVPSERLKGKKYTEAKQGQQLTTVSEPQDVEMKDPDAMASEDDDSEITRNKGQMLPTLRPASKPVGGAAEAGAQSSRKVGKAKAKKQDPEEKCKIGDDQLLHIKAKENQDWTTVTIPLLQAFAFNRLVIDEFTYANPERLVPVLALHGRFKWVLSATPPLNDFADIKTIAPFLGIHLGIDNDDLQSQNQRLRILCNQRSDAEVFQSFQPPKSQAWHLNRHLVAQRFLNQFARKNIAEIDEIKFSEQIILVQPSPAEIAVYLELYKQLMTYHRPGRKVRRNVIMNDEVERLNIMLMKSQSKEESLLKRCSSLAVQASCEGDVSKEITCGKLIETREKQLEDLKAHLLAKLKMTAWLYCARDIRHNKFEEFAKSIITHSFGDRSVTEKVYPLVRDTILGSGTDDWKGFFFNPEEASQTSVTETAQGEDDMDEEMKDIKDDNEAAEEDAPAPEEPKGKQPSARSTKKDKAKKKEKKKIIVLPAKPSRIPEFRAMLRNMISVLRKLILEWVARERALRFLRTVHTVQTGTQSFQCDGCYVKLDTIKDANLLCSCGHILCIDCTRRTTEEDVCIIEGCRASGKGFNIMSAATLGRGEKDHSTRYGGSKLDKMVEIIQSIPRGEKALIFVQFPEIINAASKALELAKIEHRAIKDSDLAASRGIEKFQKSGFDQDRALILNLNSDKAAGLNLQCANHVIFLSPMLAETQYDYDSAMTQAVGRSRRYGQNKHVHIYHLLARMTIDVKIFQDRHGQVLVERDGIVTLADRDTVDDAELEVVLGGELDEGEVGEEEEDVF</sequence>
<dbReference type="InterPro" id="IPR027417">
    <property type="entry name" value="P-loop_NTPase"/>
</dbReference>
<dbReference type="InterPro" id="IPR014001">
    <property type="entry name" value="Helicase_ATP-bd"/>
</dbReference>
<dbReference type="PANTHER" id="PTHR45626">
    <property type="entry name" value="TRANSCRIPTION TERMINATION FACTOR 2-RELATED"/>
    <property type="match status" value="1"/>
</dbReference>
<dbReference type="SMART" id="SM00487">
    <property type="entry name" value="DEXDc"/>
    <property type="match status" value="1"/>
</dbReference>
<evidence type="ECO:0000256" key="1">
    <source>
        <dbReference type="ARBA" id="ARBA00022603"/>
    </source>
</evidence>
<dbReference type="GO" id="GO:0008168">
    <property type="term" value="F:methyltransferase activity"/>
    <property type="evidence" value="ECO:0007669"/>
    <property type="project" value="UniProtKB-KW"/>
</dbReference>
<dbReference type="GO" id="GO:0005524">
    <property type="term" value="F:ATP binding"/>
    <property type="evidence" value="ECO:0007669"/>
    <property type="project" value="UniProtKB-KW"/>
</dbReference>
<feature type="region of interest" description="Disordered" evidence="6">
    <location>
        <begin position="1791"/>
        <end position="1825"/>
    </location>
</feature>
<dbReference type="InterPro" id="IPR049730">
    <property type="entry name" value="SNF2/RAD54-like_C"/>
</dbReference>
<dbReference type="InterPro" id="IPR001650">
    <property type="entry name" value="Helicase_C-like"/>
</dbReference>
<dbReference type="GO" id="GO:0006281">
    <property type="term" value="P:DNA repair"/>
    <property type="evidence" value="ECO:0007669"/>
    <property type="project" value="TreeGrafter"/>
</dbReference>
<keyword evidence="1" id="KW-0489">Methyltransferase</keyword>
<feature type="domain" description="Helicase C-terminal" evidence="7">
    <location>
        <begin position="1955"/>
        <end position="2117"/>
    </location>
</feature>
<keyword evidence="5" id="KW-0067">ATP-binding</keyword>
<dbReference type="CDD" id="cd18793">
    <property type="entry name" value="SF2_C_SNF"/>
    <property type="match status" value="1"/>
</dbReference>
<dbReference type="Gene3D" id="3.40.50.150">
    <property type="entry name" value="Vaccinia Virus protein VP39"/>
    <property type="match status" value="1"/>
</dbReference>
<evidence type="ECO:0000256" key="2">
    <source>
        <dbReference type="ARBA" id="ARBA00022679"/>
    </source>
</evidence>
<proteinExistence type="predicted"/>
<feature type="region of interest" description="Disordered" evidence="6">
    <location>
        <begin position="1364"/>
        <end position="1443"/>
    </location>
</feature>
<feature type="compositionally biased region" description="Polar residues" evidence="6">
    <location>
        <begin position="1368"/>
        <end position="1378"/>
    </location>
</feature>
<dbReference type="GO" id="GO:0008094">
    <property type="term" value="F:ATP-dependent activity, acting on DNA"/>
    <property type="evidence" value="ECO:0007669"/>
    <property type="project" value="TreeGrafter"/>
</dbReference>
<keyword evidence="3" id="KW-0547">Nucleotide-binding</keyword>
<dbReference type="GO" id="GO:0016787">
    <property type="term" value="F:hydrolase activity"/>
    <property type="evidence" value="ECO:0007669"/>
    <property type="project" value="UniProtKB-KW"/>
</dbReference>
<dbReference type="SUPFAM" id="SSF52540">
    <property type="entry name" value="P-loop containing nucleoside triphosphate hydrolases"/>
    <property type="match status" value="2"/>
</dbReference>
<dbReference type="PROSITE" id="PS51194">
    <property type="entry name" value="HELICASE_CTER"/>
    <property type="match status" value="1"/>
</dbReference>
<keyword evidence="9" id="KW-1185">Reference proteome</keyword>
<dbReference type="Gene3D" id="3.40.50.10810">
    <property type="entry name" value="Tandem AAA-ATPase domain"/>
    <property type="match status" value="1"/>
</dbReference>
<dbReference type="Pfam" id="PF00176">
    <property type="entry name" value="SNF2-rel_dom"/>
    <property type="match status" value="1"/>
</dbReference>
<evidence type="ECO:0000256" key="6">
    <source>
        <dbReference type="SAM" id="MobiDB-lite"/>
    </source>
</evidence>
<evidence type="ECO:0000256" key="3">
    <source>
        <dbReference type="ARBA" id="ARBA00022741"/>
    </source>
</evidence>
<gene>
    <name evidence="8" type="ORF">BDV25DRAFT_139139</name>
</gene>
<keyword evidence="4" id="KW-0378">Hydrolase</keyword>
<dbReference type="SUPFAM" id="SSF53335">
    <property type="entry name" value="S-adenosyl-L-methionine-dependent methyltransferases"/>
    <property type="match status" value="1"/>
</dbReference>
<evidence type="ECO:0000259" key="7">
    <source>
        <dbReference type="PROSITE" id="PS51194"/>
    </source>
</evidence>
<accession>A0A5N6TXP1</accession>
<keyword evidence="2" id="KW-0808">Transferase</keyword>
<protein>
    <recommendedName>
        <fullName evidence="7">Helicase C-terminal domain-containing protein</fullName>
    </recommendedName>
</protein>
<dbReference type="InterPro" id="IPR029063">
    <property type="entry name" value="SAM-dependent_MTases_sf"/>
</dbReference>
<dbReference type="InterPro" id="IPR000330">
    <property type="entry name" value="SNF2_N"/>
</dbReference>
<dbReference type="InterPro" id="IPR038718">
    <property type="entry name" value="SNF2-like_sf"/>
</dbReference>
<feature type="region of interest" description="Disordered" evidence="6">
    <location>
        <begin position="1"/>
        <end position="38"/>
    </location>
</feature>
<dbReference type="OrthoDB" id="423221at2759"/>
<feature type="region of interest" description="Disordered" evidence="6">
    <location>
        <begin position="1109"/>
        <end position="1131"/>
    </location>
</feature>
<evidence type="ECO:0000256" key="5">
    <source>
        <dbReference type="ARBA" id="ARBA00022840"/>
    </source>
</evidence>
<evidence type="ECO:0000313" key="8">
    <source>
        <dbReference type="EMBL" id="KAE8151156.1"/>
    </source>
</evidence>
<feature type="compositionally biased region" description="Basic residues" evidence="6">
    <location>
        <begin position="1813"/>
        <end position="1825"/>
    </location>
</feature>
<evidence type="ECO:0000256" key="4">
    <source>
        <dbReference type="ARBA" id="ARBA00022801"/>
    </source>
</evidence>
<dbReference type="Pfam" id="PF00145">
    <property type="entry name" value="DNA_methylase"/>
    <property type="match status" value="1"/>
</dbReference>
<dbReference type="GO" id="GO:0005634">
    <property type="term" value="C:nucleus"/>
    <property type="evidence" value="ECO:0007669"/>
    <property type="project" value="TreeGrafter"/>
</dbReference>
<dbReference type="InterPro" id="IPR001525">
    <property type="entry name" value="C5_MeTfrase"/>
</dbReference>
<dbReference type="Gene3D" id="3.40.50.300">
    <property type="entry name" value="P-loop containing nucleotide triphosphate hydrolases"/>
    <property type="match status" value="1"/>
</dbReference>
<reference evidence="8 9" key="1">
    <citation type="submission" date="2019-04" db="EMBL/GenBank/DDBJ databases">
        <title>Friends and foes A comparative genomics study of 23 Aspergillus species from section Flavi.</title>
        <authorList>
            <consortium name="DOE Joint Genome Institute"/>
            <person name="Kjaerbolling I."/>
            <person name="Vesth T."/>
            <person name="Frisvad J.C."/>
            <person name="Nybo J.L."/>
            <person name="Theobald S."/>
            <person name="Kildgaard S."/>
            <person name="Isbrandt T."/>
            <person name="Kuo A."/>
            <person name="Sato A."/>
            <person name="Lyhne E.K."/>
            <person name="Kogle M.E."/>
            <person name="Wiebenga A."/>
            <person name="Kun R.S."/>
            <person name="Lubbers R.J."/>
            <person name="Makela M.R."/>
            <person name="Barry K."/>
            <person name="Chovatia M."/>
            <person name="Clum A."/>
            <person name="Daum C."/>
            <person name="Haridas S."/>
            <person name="He G."/>
            <person name="LaButti K."/>
            <person name="Lipzen A."/>
            <person name="Mondo S."/>
            <person name="Riley R."/>
            <person name="Salamov A."/>
            <person name="Simmons B.A."/>
            <person name="Magnuson J.K."/>
            <person name="Henrissat B."/>
            <person name="Mortensen U.H."/>
            <person name="Larsen T.O."/>
            <person name="Devries R.P."/>
            <person name="Grigoriev I.V."/>
            <person name="Machida M."/>
            <person name="Baker S.E."/>
            <person name="Andersen M.R."/>
        </authorList>
    </citation>
    <scope>NUCLEOTIDE SEQUENCE [LARGE SCALE GENOMIC DNA]</scope>
    <source>
        <strain evidence="8 9">IBT 18842</strain>
    </source>
</reference>
<dbReference type="EMBL" id="ML742077">
    <property type="protein sequence ID" value="KAE8151156.1"/>
    <property type="molecule type" value="Genomic_DNA"/>
</dbReference>
<dbReference type="InterPro" id="IPR050628">
    <property type="entry name" value="SNF2_RAD54_helicase_TF"/>
</dbReference>
<name>A0A5N6TXP1_ASPAV</name>
<organism evidence="8 9">
    <name type="scientific">Aspergillus avenaceus</name>
    <dbReference type="NCBI Taxonomy" id="36643"/>
    <lineage>
        <taxon>Eukaryota</taxon>
        <taxon>Fungi</taxon>
        <taxon>Dikarya</taxon>
        <taxon>Ascomycota</taxon>
        <taxon>Pezizomycotina</taxon>
        <taxon>Eurotiomycetes</taxon>
        <taxon>Eurotiomycetidae</taxon>
        <taxon>Eurotiales</taxon>
        <taxon>Aspergillaceae</taxon>
        <taxon>Aspergillus</taxon>
        <taxon>Aspergillus subgen. Circumdati</taxon>
    </lineage>
</organism>
<evidence type="ECO:0000313" key="9">
    <source>
        <dbReference type="Proteomes" id="UP000325780"/>
    </source>
</evidence>
<dbReference type="PANTHER" id="PTHR45626:SF26">
    <property type="entry name" value="FAMILY HELICASE, PUTATIVE (AFU_ORTHOLOGUE AFUA_2G09120)-RELATED"/>
    <property type="match status" value="1"/>
</dbReference>
<dbReference type="GO" id="GO:0032259">
    <property type="term" value="P:methylation"/>
    <property type="evidence" value="ECO:0007669"/>
    <property type="project" value="UniProtKB-KW"/>
</dbReference>
<dbReference type="Proteomes" id="UP000325780">
    <property type="component" value="Unassembled WGS sequence"/>
</dbReference>